<dbReference type="EMBL" id="CP032157">
    <property type="protein sequence ID" value="AXY74437.1"/>
    <property type="molecule type" value="Genomic_DNA"/>
</dbReference>
<keyword evidence="2" id="KW-0732">Signal</keyword>
<evidence type="ECO:0000313" key="4">
    <source>
        <dbReference type="Proteomes" id="UP000263900"/>
    </source>
</evidence>
<evidence type="ECO:0008006" key="5">
    <source>
        <dbReference type="Google" id="ProtNLM"/>
    </source>
</evidence>
<reference evidence="3 4" key="1">
    <citation type="submission" date="2018-09" db="EMBL/GenBank/DDBJ databases">
        <title>Genome sequencing of strain 6GH32-13.</title>
        <authorList>
            <person name="Weon H.-Y."/>
            <person name="Heo J."/>
            <person name="Kwon S.-W."/>
        </authorList>
    </citation>
    <scope>NUCLEOTIDE SEQUENCE [LARGE SCALE GENOMIC DNA]</scope>
    <source>
        <strain evidence="3 4">5GH32-13</strain>
    </source>
</reference>
<dbReference type="AlphaFoldDB" id="A0A3B7ML80"/>
<name>A0A3B7ML80_9BACT</name>
<feature type="signal peptide" evidence="2">
    <location>
        <begin position="1"/>
        <end position="21"/>
    </location>
</feature>
<evidence type="ECO:0000256" key="1">
    <source>
        <dbReference type="SAM" id="Coils"/>
    </source>
</evidence>
<organism evidence="3 4">
    <name type="scientific">Paraflavitalea soli</name>
    <dbReference type="NCBI Taxonomy" id="2315862"/>
    <lineage>
        <taxon>Bacteria</taxon>
        <taxon>Pseudomonadati</taxon>
        <taxon>Bacteroidota</taxon>
        <taxon>Chitinophagia</taxon>
        <taxon>Chitinophagales</taxon>
        <taxon>Chitinophagaceae</taxon>
        <taxon>Paraflavitalea</taxon>
    </lineage>
</organism>
<keyword evidence="4" id="KW-1185">Reference proteome</keyword>
<evidence type="ECO:0000313" key="3">
    <source>
        <dbReference type="EMBL" id="AXY74437.1"/>
    </source>
</evidence>
<dbReference type="OrthoDB" id="5431540at2"/>
<gene>
    <name evidence="3" type="ORF">D3H65_10815</name>
</gene>
<dbReference type="RefSeq" id="WP_119050324.1">
    <property type="nucleotide sequence ID" value="NZ_CP032157.1"/>
</dbReference>
<proteinExistence type="predicted"/>
<protein>
    <recommendedName>
        <fullName evidence="5">DUF922 domain-containing protein</fullName>
    </recommendedName>
</protein>
<feature type="chain" id="PRO_5017629034" description="DUF922 domain-containing protein" evidence="2">
    <location>
        <begin position="22"/>
        <end position="356"/>
    </location>
</feature>
<dbReference type="Proteomes" id="UP000263900">
    <property type="component" value="Chromosome"/>
</dbReference>
<keyword evidence="1" id="KW-0175">Coiled coil</keyword>
<sequence length="356" mass="40796">MYRKLFFLVMVLSSLTPLLQAQDTRYIRFRDENAGKQLLHYRIVAIKDDRADTGAIGTLRTGLFGKKNVAVNYEGGVTAALGRYIQKNYRQDTAATPMELHITDLNIKELPGGIRTKVESLVTLSFYINDTKLTDYKGRGEVQTMGDLFKNVEDLIRDNINNSMHEFDSWWGKNKRLHAPNAPVSLTVEIISISSDSGRLAYSPGRPLLVNDFIGKADELSRAAAQTASSINVKYASKIEDGEIRVNVQVMAYFDKARSWFAQKHERNEMVLAHEQRHFELTVLKACELVDTLRQLRLTKDNYMEKLEQVHAQKMNELNAWQTQYDTETRHSANIVMQEKWNKLVKDLLGKQSCFR</sequence>
<feature type="coiled-coil region" evidence="1">
    <location>
        <begin position="293"/>
        <end position="324"/>
    </location>
</feature>
<accession>A0A3B7ML80</accession>
<evidence type="ECO:0000256" key="2">
    <source>
        <dbReference type="SAM" id="SignalP"/>
    </source>
</evidence>
<dbReference type="KEGG" id="pseg:D3H65_10815"/>